<organism evidence="3 4">
    <name type="scientific">Bisbaumannia pacifica</name>
    <dbReference type="NCBI Taxonomy" id="77098"/>
    <lineage>
        <taxon>Bacteria</taxon>
        <taxon>Pseudomonadati</taxon>
        <taxon>Pseudomonadota</taxon>
        <taxon>Gammaproteobacteria</taxon>
        <taxon>Oceanospirillales</taxon>
        <taxon>Halomonadaceae</taxon>
        <taxon>Bisbaumannia</taxon>
    </lineage>
</organism>
<keyword evidence="4" id="KW-1185">Reference proteome</keyword>
<dbReference type="EMBL" id="BJUK01000027">
    <property type="protein sequence ID" value="GEK48078.1"/>
    <property type="molecule type" value="Genomic_DNA"/>
</dbReference>
<name>A0A510X9G4_9GAMM</name>
<feature type="domain" description="PLD phosphodiesterase" evidence="2">
    <location>
        <begin position="164"/>
        <end position="191"/>
    </location>
</feature>
<dbReference type="OrthoDB" id="9814092at2"/>
<feature type="signal peptide" evidence="1">
    <location>
        <begin position="1"/>
        <end position="20"/>
    </location>
</feature>
<proteinExistence type="predicted"/>
<dbReference type="InterPro" id="IPR025202">
    <property type="entry name" value="PLD-like_dom"/>
</dbReference>
<dbReference type="RefSeq" id="WP_146803417.1">
    <property type="nucleotide sequence ID" value="NZ_BJUK01000027.1"/>
</dbReference>
<evidence type="ECO:0000256" key="1">
    <source>
        <dbReference type="SAM" id="SignalP"/>
    </source>
</evidence>
<dbReference type="PANTHER" id="PTHR21248">
    <property type="entry name" value="CARDIOLIPIN SYNTHASE"/>
    <property type="match status" value="1"/>
</dbReference>
<gene>
    <name evidence="3" type="ORF">HPA02_23610</name>
</gene>
<evidence type="ECO:0000259" key="2">
    <source>
        <dbReference type="PROSITE" id="PS50035"/>
    </source>
</evidence>
<dbReference type="PROSITE" id="PS51257">
    <property type="entry name" value="PROKAR_LIPOPROTEIN"/>
    <property type="match status" value="1"/>
</dbReference>
<dbReference type="GO" id="GO:0030572">
    <property type="term" value="F:phosphatidyltransferase activity"/>
    <property type="evidence" value="ECO:0007669"/>
    <property type="project" value="UniProtKB-ARBA"/>
</dbReference>
<evidence type="ECO:0000313" key="3">
    <source>
        <dbReference type="EMBL" id="GEK48078.1"/>
    </source>
</evidence>
<feature type="chain" id="PRO_5022228564" evidence="1">
    <location>
        <begin position="21"/>
        <end position="510"/>
    </location>
</feature>
<dbReference type="SMART" id="SM00155">
    <property type="entry name" value="PLDc"/>
    <property type="match status" value="2"/>
</dbReference>
<reference evidence="3 4" key="1">
    <citation type="submission" date="2019-07" db="EMBL/GenBank/DDBJ databases">
        <title>Whole genome shotgun sequence of Halomonas pacifica NBRC 102220.</title>
        <authorList>
            <person name="Hosoyama A."/>
            <person name="Uohara A."/>
            <person name="Ohji S."/>
            <person name="Ichikawa N."/>
        </authorList>
    </citation>
    <scope>NUCLEOTIDE SEQUENCE [LARGE SCALE GENOMIC DNA]</scope>
    <source>
        <strain evidence="3 4">NBRC 102220</strain>
    </source>
</reference>
<dbReference type="GO" id="GO:0032049">
    <property type="term" value="P:cardiolipin biosynthetic process"/>
    <property type="evidence" value="ECO:0007669"/>
    <property type="project" value="UniProtKB-ARBA"/>
</dbReference>
<keyword evidence="1" id="KW-0732">Signal</keyword>
<dbReference type="Gene3D" id="3.30.870.10">
    <property type="entry name" value="Endonuclease Chain A"/>
    <property type="match status" value="2"/>
</dbReference>
<dbReference type="CDD" id="cd09113">
    <property type="entry name" value="PLDc_ymdC_like_2"/>
    <property type="match status" value="1"/>
</dbReference>
<dbReference type="Pfam" id="PF13091">
    <property type="entry name" value="PLDc_2"/>
    <property type="match status" value="2"/>
</dbReference>
<accession>A0A510X9G4</accession>
<dbReference type="AlphaFoldDB" id="A0A510X9G4"/>
<dbReference type="PANTHER" id="PTHR21248:SF12">
    <property type="entry name" value="CARDIOLIPIN SYNTHASE C"/>
    <property type="match status" value="1"/>
</dbReference>
<protein>
    <submittedName>
        <fullName evidence="3">Phospholipase D family protein</fullName>
    </submittedName>
</protein>
<dbReference type="PROSITE" id="PS50035">
    <property type="entry name" value="PLD"/>
    <property type="match status" value="2"/>
</dbReference>
<evidence type="ECO:0000313" key="4">
    <source>
        <dbReference type="Proteomes" id="UP000321275"/>
    </source>
</evidence>
<dbReference type="InterPro" id="IPR001736">
    <property type="entry name" value="PLipase_D/transphosphatidylase"/>
</dbReference>
<sequence length="510" mass="55881">MHRLAPLLLALLLAGCIPPAATRTASMALLPHEVAATRLGAWSLGEAAARQGRSGYRLLPRGDEAFALRAALVDQAQRSLDVQSYIADDGITTRVLMGRALRAAQRGVRVRLLLDDLASLGSEGYLAALDSHPDVEVRLFNPLLRGRGSLLTRGLMMGLDLDRQHRRMHNKLWVVDNAVAITGGRNLGDEYFDADTRRNFADLDVLAAGPIAADLSAGFDSYWRHPLAQPLARFATAQPGAWRQLLEELEAWQATQREGNRYFQALRRRYAEAPTLLGPLIWAHGEALWDDPGKVRLTGRPALDQTLAGALAARLDAPDERLLLISAYFVPTRQGVARLAELAEAGVETTVITNSLAATDIPAVHGAYARYRPALLARGVRLFELRPDGEDATGAGLPGASGSSLHIKAMAFDADRLFVGSFNIDPRSLWWNTEVGVLIDSPALNARLWALAEEGMHPAVSYRVRRDAAGRLSWHARDGDRHRVWHRDPAGFWRRLGAWLGRLPGVESLL</sequence>
<dbReference type="Proteomes" id="UP000321275">
    <property type="component" value="Unassembled WGS sequence"/>
</dbReference>
<dbReference type="SUPFAM" id="SSF56024">
    <property type="entry name" value="Phospholipase D/nuclease"/>
    <property type="match status" value="2"/>
</dbReference>
<feature type="domain" description="PLD phosphodiesterase" evidence="2">
    <location>
        <begin position="401"/>
        <end position="428"/>
    </location>
</feature>
<comment type="caution">
    <text evidence="3">The sequence shown here is derived from an EMBL/GenBank/DDBJ whole genome shotgun (WGS) entry which is preliminary data.</text>
</comment>
<dbReference type="CDD" id="cd09111">
    <property type="entry name" value="PLDc_ymdC_like_1"/>
    <property type="match status" value="1"/>
</dbReference>